<evidence type="ECO:0000313" key="2">
    <source>
        <dbReference type="EMBL" id="KAJ3112130.1"/>
    </source>
</evidence>
<feature type="non-terminal residue" evidence="2">
    <location>
        <position position="169"/>
    </location>
</feature>
<dbReference type="Proteomes" id="UP001211907">
    <property type="component" value="Unassembled WGS sequence"/>
</dbReference>
<evidence type="ECO:0000256" key="1">
    <source>
        <dbReference type="SAM" id="MobiDB-lite"/>
    </source>
</evidence>
<proteinExistence type="predicted"/>
<dbReference type="AlphaFoldDB" id="A0AAD5T1D5"/>
<gene>
    <name evidence="2" type="ORF">HK100_002446</name>
</gene>
<keyword evidence="3" id="KW-1185">Reference proteome</keyword>
<protein>
    <submittedName>
        <fullName evidence="2">Uncharacterized protein</fullName>
    </submittedName>
</protein>
<feature type="compositionally biased region" description="Polar residues" evidence="1">
    <location>
        <begin position="124"/>
        <end position="139"/>
    </location>
</feature>
<organism evidence="2 3">
    <name type="scientific">Physocladia obscura</name>
    <dbReference type="NCBI Taxonomy" id="109957"/>
    <lineage>
        <taxon>Eukaryota</taxon>
        <taxon>Fungi</taxon>
        <taxon>Fungi incertae sedis</taxon>
        <taxon>Chytridiomycota</taxon>
        <taxon>Chytridiomycota incertae sedis</taxon>
        <taxon>Chytridiomycetes</taxon>
        <taxon>Chytridiales</taxon>
        <taxon>Chytriomycetaceae</taxon>
        <taxon>Physocladia</taxon>
    </lineage>
</organism>
<accession>A0AAD5T1D5</accession>
<sequence>RTEKQGQRATTNHRLLSADAAASYGFVYCVSCCRGSFHSLSHSNAPGLGQTSHAVNRRSKRLQREVSDFQSLLTAEEERNDLDGYEVPDLTHHIYLEYDWGMEGSDVEYLDESDESEVEEEHFSQTPAPQIFQQNNPKARQQDFEFKTNLPEKWSQFQSRTISQKQFDT</sequence>
<name>A0AAD5T1D5_9FUNG</name>
<dbReference type="EMBL" id="JADGJH010001571">
    <property type="protein sequence ID" value="KAJ3112130.1"/>
    <property type="molecule type" value="Genomic_DNA"/>
</dbReference>
<reference evidence="2" key="1">
    <citation type="submission" date="2020-05" db="EMBL/GenBank/DDBJ databases">
        <title>Phylogenomic resolution of chytrid fungi.</title>
        <authorList>
            <person name="Stajich J.E."/>
            <person name="Amses K."/>
            <person name="Simmons R."/>
            <person name="Seto K."/>
            <person name="Myers J."/>
            <person name="Bonds A."/>
            <person name="Quandt C.A."/>
            <person name="Barry K."/>
            <person name="Liu P."/>
            <person name="Grigoriev I."/>
            <person name="Longcore J.E."/>
            <person name="James T.Y."/>
        </authorList>
    </citation>
    <scope>NUCLEOTIDE SEQUENCE</scope>
    <source>
        <strain evidence="2">JEL0513</strain>
    </source>
</reference>
<evidence type="ECO:0000313" key="3">
    <source>
        <dbReference type="Proteomes" id="UP001211907"/>
    </source>
</evidence>
<feature type="region of interest" description="Disordered" evidence="1">
    <location>
        <begin position="112"/>
        <end position="141"/>
    </location>
</feature>
<comment type="caution">
    <text evidence="2">The sequence shown here is derived from an EMBL/GenBank/DDBJ whole genome shotgun (WGS) entry which is preliminary data.</text>
</comment>